<proteinExistence type="predicted"/>
<reference evidence="2" key="1">
    <citation type="journal article" date="2021" name="bioRxiv">
        <title>Whole Genome Assembly and Annotation of Northern Wild Rice, Zizania palustris L., Supports a Whole Genome Duplication in the Zizania Genus.</title>
        <authorList>
            <person name="Haas M."/>
            <person name="Kono T."/>
            <person name="Macchietto M."/>
            <person name="Millas R."/>
            <person name="McGilp L."/>
            <person name="Shao M."/>
            <person name="Duquette J."/>
            <person name="Hirsch C.N."/>
            <person name="Kimball J."/>
        </authorList>
    </citation>
    <scope>NUCLEOTIDE SEQUENCE</scope>
    <source>
        <tissue evidence="2">Fresh leaf tissue</tissue>
    </source>
</reference>
<dbReference type="GO" id="GO:0012505">
    <property type="term" value="C:endomembrane system"/>
    <property type="evidence" value="ECO:0007669"/>
    <property type="project" value="TreeGrafter"/>
</dbReference>
<keyword evidence="1" id="KW-0812">Transmembrane</keyword>
<dbReference type="PANTHER" id="PTHR10426">
    <property type="entry name" value="STRICTOSIDINE SYNTHASE-RELATED"/>
    <property type="match status" value="1"/>
</dbReference>
<keyword evidence="1" id="KW-0472">Membrane</keyword>
<sequence length="130" mass="14113">MSGDRRRSYIPRPEFNFLFVFLKKTKRIWVSAFVPIMNGRLVVLVAAVAAAAAAAFLSLDSRRDARALEIGRERDVELVALDGGAVGPESAAFGADGAGPYTGVSDGRVLKWLPPERRWVEHSSAVASQQ</sequence>
<reference evidence="2" key="2">
    <citation type="submission" date="2021-02" db="EMBL/GenBank/DDBJ databases">
        <authorList>
            <person name="Kimball J.A."/>
            <person name="Haas M.W."/>
            <person name="Macchietto M."/>
            <person name="Kono T."/>
            <person name="Duquette J."/>
            <person name="Shao M."/>
        </authorList>
    </citation>
    <scope>NUCLEOTIDE SEQUENCE</scope>
    <source>
        <tissue evidence="2">Fresh leaf tissue</tissue>
    </source>
</reference>
<feature type="transmembrane region" description="Helical" evidence="1">
    <location>
        <begin position="41"/>
        <end position="59"/>
    </location>
</feature>
<protein>
    <submittedName>
        <fullName evidence="2">Uncharacterized protein</fullName>
    </submittedName>
</protein>
<keyword evidence="3" id="KW-1185">Reference proteome</keyword>
<dbReference type="Proteomes" id="UP000729402">
    <property type="component" value="Unassembled WGS sequence"/>
</dbReference>
<dbReference type="GO" id="GO:0016787">
    <property type="term" value="F:hydrolase activity"/>
    <property type="evidence" value="ECO:0007669"/>
    <property type="project" value="TreeGrafter"/>
</dbReference>
<accession>A0A8J5WRB5</accession>
<organism evidence="2 3">
    <name type="scientific">Zizania palustris</name>
    <name type="common">Northern wild rice</name>
    <dbReference type="NCBI Taxonomy" id="103762"/>
    <lineage>
        <taxon>Eukaryota</taxon>
        <taxon>Viridiplantae</taxon>
        <taxon>Streptophyta</taxon>
        <taxon>Embryophyta</taxon>
        <taxon>Tracheophyta</taxon>
        <taxon>Spermatophyta</taxon>
        <taxon>Magnoliopsida</taxon>
        <taxon>Liliopsida</taxon>
        <taxon>Poales</taxon>
        <taxon>Poaceae</taxon>
        <taxon>BOP clade</taxon>
        <taxon>Oryzoideae</taxon>
        <taxon>Oryzeae</taxon>
        <taxon>Zizaniinae</taxon>
        <taxon>Zizania</taxon>
    </lineage>
</organism>
<dbReference type="OrthoDB" id="691990at2759"/>
<name>A0A8J5WRB5_ZIZPA</name>
<evidence type="ECO:0000313" key="3">
    <source>
        <dbReference type="Proteomes" id="UP000729402"/>
    </source>
</evidence>
<evidence type="ECO:0000313" key="2">
    <source>
        <dbReference type="EMBL" id="KAG8093561.1"/>
    </source>
</evidence>
<dbReference type="Pfam" id="PF20067">
    <property type="entry name" value="SSL_N"/>
    <property type="match status" value="1"/>
</dbReference>
<keyword evidence="1" id="KW-1133">Transmembrane helix</keyword>
<evidence type="ECO:0000256" key="1">
    <source>
        <dbReference type="SAM" id="Phobius"/>
    </source>
</evidence>
<dbReference type="EMBL" id="JAAALK010000080">
    <property type="protein sequence ID" value="KAG8093561.1"/>
    <property type="molecule type" value="Genomic_DNA"/>
</dbReference>
<dbReference type="PANTHER" id="PTHR10426:SF79">
    <property type="entry name" value="PROTEIN STRICTOSIDINE SYNTHASE-LIKE 2"/>
    <property type="match status" value="1"/>
</dbReference>
<gene>
    <name evidence="2" type="ORF">GUJ93_ZPchr0012g21947</name>
</gene>
<dbReference type="AlphaFoldDB" id="A0A8J5WRB5"/>
<comment type="caution">
    <text evidence="2">The sequence shown here is derived from an EMBL/GenBank/DDBJ whole genome shotgun (WGS) entry which is preliminary data.</text>
</comment>